<organism evidence="2 3">
    <name type="scientific">Phyllostomus discolor</name>
    <name type="common">pale spear-nosed bat</name>
    <dbReference type="NCBI Taxonomy" id="89673"/>
    <lineage>
        <taxon>Eukaryota</taxon>
        <taxon>Metazoa</taxon>
        <taxon>Chordata</taxon>
        <taxon>Craniata</taxon>
        <taxon>Vertebrata</taxon>
        <taxon>Euteleostomi</taxon>
        <taxon>Mammalia</taxon>
        <taxon>Eutheria</taxon>
        <taxon>Laurasiatheria</taxon>
        <taxon>Chiroptera</taxon>
        <taxon>Yangochiroptera</taxon>
        <taxon>Phyllostomidae</taxon>
        <taxon>Phyllostominae</taxon>
        <taxon>Phyllostomus</taxon>
    </lineage>
</organism>
<feature type="region of interest" description="Disordered" evidence="1">
    <location>
        <begin position="150"/>
        <end position="172"/>
    </location>
</feature>
<dbReference type="EMBL" id="JABVXQ010000002">
    <property type="protein sequence ID" value="KAF6125111.1"/>
    <property type="molecule type" value="Genomic_DNA"/>
</dbReference>
<feature type="region of interest" description="Disordered" evidence="1">
    <location>
        <begin position="21"/>
        <end position="58"/>
    </location>
</feature>
<dbReference type="AlphaFoldDB" id="A0A834EPR1"/>
<sequence length="172" mass="18747">MTQRASGRGKGAQRCTFCGPRECVGGRGEEEPSRRSEGQRQLGIPDTVREAPPGGEEAWELSPVNRGGRQAALCGAHGKGFWTEGPSRRTVKQLVWPQPSKGTRRAQKSLGPDQEATGLWSCLGRSWFIPVAPAQPSTMSWAPPRYPRGCTQLGRTAPRRTVRCRSVPGAQR</sequence>
<proteinExistence type="predicted"/>
<name>A0A834EPR1_9CHIR</name>
<feature type="compositionally biased region" description="Basic and acidic residues" evidence="1">
    <location>
        <begin position="27"/>
        <end position="38"/>
    </location>
</feature>
<protein>
    <submittedName>
        <fullName evidence="2">Uncharacterized protein</fullName>
    </submittedName>
</protein>
<evidence type="ECO:0000313" key="2">
    <source>
        <dbReference type="EMBL" id="KAF6125111.1"/>
    </source>
</evidence>
<evidence type="ECO:0000256" key="1">
    <source>
        <dbReference type="SAM" id="MobiDB-lite"/>
    </source>
</evidence>
<gene>
    <name evidence="2" type="ORF">HJG60_009659</name>
</gene>
<comment type="caution">
    <text evidence="2">The sequence shown here is derived from an EMBL/GenBank/DDBJ whole genome shotgun (WGS) entry which is preliminary data.</text>
</comment>
<accession>A0A834EPR1</accession>
<evidence type="ECO:0000313" key="3">
    <source>
        <dbReference type="Proteomes" id="UP000664940"/>
    </source>
</evidence>
<reference evidence="2 3" key="1">
    <citation type="journal article" date="2020" name="Nature">
        <title>Six reference-quality genomes reveal evolution of bat adaptations.</title>
        <authorList>
            <person name="Jebb D."/>
            <person name="Huang Z."/>
            <person name="Pippel M."/>
            <person name="Hughes G.M."/>
            <person name="Lavrichenko K."/>
            <person name="Devanna P."/>
            <person name="Winkler S."/>
            <person name="Jermiin L.S."/>
            <person name="Skirmuntt E.C."/>
            <person name="Katzourakis A."/>
            <person name="Burkitt-Gray L."/>
            <person name="Ray D.A."/>
            <person name="Sullivan K.A.M."/>
            <person name="Roscito J.G."/>
            <person name="Kirilenko B.M."/>
            <person name="Davalos L.M."/>
            <person name="Corthals A.P."/>
            <person name="Power M.L."/>
            <person name="Jones G."/>
            <person name="Ransome R.D."/>
            <person name="Dechmann D.K.N."/>
            <person name="Locatelli A.G."/>
            <person name="Puechmaille S.J."/>
            <person name="Fedrigo O."/>
            <person name="Jarvis E.D."/>
            <person name="Hiller M."/>
            <person name="Vernes S.C."/>
            <person name="Myers E.W."/>
            <person name="Teeling E.C."/>
        </authorList>
    </citation>
    <scope>NUCLEOTIDE SEQUENCE [LARGE SCALE GENOMIC DNA]</scope>
    <source>
        <strain evidence="2">Bat1K_MPI-CBG_1</strain>
    </source>
</reference>
<dbReference type="Proteomes" id="UP000664940">
    <property type="component" value="Unassembled WGS sequence"/>
</dbReference>